<evidence type="ECO:0000256" key="6">
    <source>
        <dbReference type="ARBA" id="ARBA00023136"/>
    </source>
</evidence>
<dbReference type="EMBL" id="AP011756">
    <property type="protein sequence ID" value="BAL56704.1"/>
    <property type="molecule type" value="Genomic_DNA"/>
</dbReference>
<evidence type="ECO:0000256" key="2">
    <source>
        <dbReference type="ARBA" id="ARBA00022448"/>
    </source>
</evidence>
<comment type="subcellular location">
    <subcellularLocation>
        <location evidence="1">Cell membrane</location>
        <topology evidence="1">Multi-pass membrane protein</topology>
    </subcellularLocation>
</comment>
<proteinExistence type="predicted"/>
<reference evidence="9" key="1">
    <citation type="journal article" date="2005" name="Environ. Microbiol.">
        <title>Genetic and functional properties of uncultivated thermophilic crenarchaeotes from a subsurface gold mine as revealed by analysis of genome fragments.</title>
        <authorList>
            <person name="Nunoura T."/>
            <person name="Hirayama H."/>
            <person name="Takami H."/>
            <person name="Oida H."/>
            <person name="Nishi S."/>
            <person name="Shimamura S."/>
            <person name="Suzuki Y."/>
            <person name="Inagaki F."/>
            <person name="Takai K."/>
            <person name="Nealson K.H."/>
            <person name="Horikoshi K."/>
        </authorList>
    </citation>
    <scope>NUCLEOTIDE SEQUENCE</scope>
</reference>
<evidence type="ECO:0000256" key="3">
    <source>
        <dbReference type="ARBA" id="ARBA00022475"/>
    </source>
</evidence>
<keyword evidence="4 7" id="KW-0812">Transmembrane</keyword>
<evidence type="ECO:0000256" key="1">
    <source>
        <dbReference type="ARBA" id="ARBA00004651"/>
    </source>
</evidence>
<feature type="domain" description="ABC transmembrane type-1" evidence="8">
    <location>
        <begin position="173"/>
        <end position="359"/>
    </location>
</feature>
<feature type="transmembrane region" description="Helical" evidence="7">
    <location>
        <begin position="177"/>
        <end position="197"/>
    </location>
</feature>
<dbReference type="Pfam" id="PF00528">
    <property type="entry name" value="BPD_transp_1"/>
    <property type="match status" value="1"/>
</dbReference>
<evidence type="ECO:0000256" key="4">
    <source>
        <dbReference type="ARBA" id="ARBA00022692"/>
    </source>
</evidence>
<dbReference type="InterPro" id="IPR005769">
    <property type="entry name" value="PhnE/PtxC"/>
</dbReference>
<keyword evidence="2" id="KW-0813">Transport</keyword>
<feature type="transmembrane region" description="Helical" evidence="7">
    <location>
        <begin position="341"/>
        <end position="358"/>
    </location>
</feature>
<dbReference type="AlphaFoldDB" id="H5SKL8"/>
<evidence type="ECO:0000256" key="5">
    <source>
        <dbReference type="ARBA" id="ARBA00022989"/>
    </source>
</evidence>
<evidence type="ECO:0000313" key="9">
    <source>
        <dbReference type="EMBL" id="BAL56704.1"/>
    </source>
</evidence>
<dbReference type="InterPro" id="IPR000515">
    <property type="entry name" value="MetI-like"/>
</dbReference>
<keyword evidence="3" id="KW-1003">Cell membrane</keyword>
<keyword evidence="6 7" id="KW-0472">Membrane</keyword>
<dbReference type="SUPFAM" id="SSF161098">
    <property type="entry name" value="MetI-like"/>
    <property type="match status" value="1"/>
</dbReference>
<gene>
    <name evidence="9" type="ORF">HGMM_F42E07C06</name>
</gene>
<dbReference type="GO" id="GO:0005886">
    <property type="term" value="C:plasma membrane"/>
    <property type="evidence" value="ECO:0007669"/>
    <property type="project" value="UniProtKB-SubCell"/>
</dbReference>
<feature type="transmembrane region" description="Helical" evidence="7">
    <location>
        <begin position="228"/>
        <end position="251"/>
    </location>
</feature>
<sequence length="367" mass="39618">MTGRGLRLVAVLLAVAAFAYGWRVTRIDLGELVTKAHLVRPLVRDLLRPEVLERVPRTQEVAVPVALGGAPPPVPPARGPRVEASSRSVWVGQEVELRGEDFAPGRPGRLVWRDATGAPSQLAEFTTDARGSFRLRVRIPDTLGDRGELVAVVVLPQTAWRPSETLRLVAERMVETVFLALMGTAMGVVFAVPLSFLGARNLAHGPVGLAVYGASRTVLNVFRSVEPLILATVFAVWVGIGPFAGVLALGVHSVASLGKLYSEAIEAIDPGPIEAVEATGASRLQVIRYAVIPQIVPQFIAFTIYRWDINVRMSTVIGFVGGGGIGFLLMQYINLLLWQKAATAVWAITLVVALMDYLSARVRERVV</sequence>
<evidence type="ECO:0000256" key="7">
    <source>
        <dbReference type="SAM" id="Phobius"/>
    </source>
</evidence>
<dbReference type="PROSITE" id="PS50928">
    <property type="entry name" value="ABC_TM1"/>
    <property type="match status" value="1"/>
</dbReference>
<evidence type="ECO:0000259" key="8">
    <source>
        <dbReference type="PROSITE" id="PS50928"/>
    </source>
</evidence>
<dbReference type="GO" id="GO:0015416">
    <property type="term" value="F:ABC-type phosphonate transporter activity"/>
    <property type="evidence" value="ECO:0007669"/>
    <property type="project" value="InterPro"/>
</dbReference>
<dbReference type="CDD" id="cd06261">
    <property type="entry name" value="TM_PBP2"/>
    <property type="match status" value="1"/>
</dbReference>
<accession>H5SKL8</accession>
<dbReference type="Gene3D" id="1.10.3720.10">
    <property type="entry name" value="MetI-like"/>
    <property type="match status" value="1"/>
</dbReference>
<dbReference type="InterPro" id="IPR035906">
    <property type="entry name" value="MetI-like_sf"/>
</dbReference>
<dbReference type="PANTHER" id="PTHR30043">
    <property type="entry name" value="PHOSPHONATES TRANSPORT SYSTEM PERMEASE PROTEIN"/>
    <property type="match status" value="1"/>
</dbReference>
<organism evidence="9">
    <name type="scientific">uncultured prokaryote</name>
    <dbReference type="NCBI Taxonomy" id="198431"/>
    <lineage>
        <taxon>unclassified sequences</taxon>
        <taxon>environmental samples</taxon>
    </lineage>
</organism>
<dbReference type="PANTHER" id="PTHR30043:SF1">
    <property type="entry name" value="ABC TRANSPORT SYSTEM PERMEASE PROTEIN P69"/>
    <property type="match status" value="1"/>
</dbReference>
<name>H5SKL8_9ZZZZ</name>
<protein>
    <submittedName>
        <fullName evidence="9">Phosphonate transport system permease protein</fullName>
    </submittedName>
</protein>
<reference evidence="9" key="2">
    <citation type="journal article" date="2012" name="PLoS ONE">
        <title>A Deeply Branching Thermophilic Bacterium with an Ancient Acetyl-CoA Pathway Dominates a Subsurface Ecosystem.</title>
        <authorList>
            <person name="Takami H."/>
            <person name="Noguchi H."/>
            <person name="Takaki Y."/>
            <person name="Uchiyama I."/>
            <person name="Toyoda A."/>
            <person name="Nishi S."/>
            <person name="Chee G.-J."/>
            <person name="Arai W."/>
            <person name="Nunoura T."/>
            <person name="Itoh T."/>
            <person name="Hattori M."/>
            <person name="Takai K."/>
        </authorList>
    </citation>
    <scope>NUCLEOTIDE SEQUENCE</scope>
</reference>
<feature type="transmembrane region" description="Helical" evidence="7">
    <location>
        <begin position="316"/>
        <end position="335"/>
    </location>
</feature>
<keyword evidence="5 7" id="KW-1133">Transmembrane helix</keyword>
<dbReference type="NCBIfam" id="TIGR01097">
    <property type="entry name" value="PhnE"/>
    <property type="match status" value="1"/>
</dbReference>